<protein>
    <submittedName>
        <fullName evidence="1">Uncharacterized protein</fullName>
    </submittedName>
</protein>
<dbReference type="Proteomes" id="UP000054379">
    <property type="component" value="Unassembled WGS sequence"/>
</dbReference>
<evidence type="ECO:0000313" key="2">
    <source>
        <dbReference type="Proteomes" id="UP000054379"/>
    </source>
</evidence>
<evidence type="ECO:0000313" key="1">
    <source>
        <dbReference type="EMBL" id="KFQ10384.1"/>
    </source>
</evidence>
<dbReference type="AlphaFoldDB" id="A0A091QLM0"/>
<dbReference type="EMBL" id="KK664550">
    <property type="protein sequence ID" value="KFQ10384.1"/>
    <property type="molecule type" value="Genomic_DNA"/>
</dbReference>
<accession>A0A091QLM0</accession>
<feature type="non-terminal residue" evidence="1">
    <location>
        <position position="1"/>
    </location>
</feature>
<gene>
    <name evidence="1" type="ORF">N329_10894</name>
</gene>
<feature type="non-terminal residue" evidence="1">
    <location>
        <position position="61"/>
    </location>
</feature>
<name>A0A091QLM0_HALAL</name>
<reference evidence="1 2" key="1">
    <citation type="submission" date="2014-04" db="EMBL/GenBank/DDBJ databases">
        <title>Genome evolution of avian class.</title>
        <authorList>
            <person name="Zhang G."/>
            <person name="Li C."/>
        </authorList>
    </citation>
    <scope>NUCLEOTIDE SEQUENCE [LARGE SCALE GENOMIC DNA]</scope>
    <source>
        <strain evidence="1">BGI_N329</strain>
    </source>
</reference>
<organism evidence="1 2">
    <name type="scientific">Haliaeetus albicilla</name>
    <name type="common">White-tailed sea-eagle</name>
    <name type="synonym">Falco albicilla</name>
    <dbReference type="NCBI Taxonomy" id="8969"/>
    <lineage>
        <taxon>Eukaryota</taxon>
        <taxon>Metazoa</taxon>
        <taxon>Chordata</taxon>
        <taxon>Craniata</taxon>
        <taxon>Vertebrata</taxon>
        <taxon>Euteleostomi</taxon>
        <taxon>Archelosauria</taxon>
        <taxon>Archosauria</taxon>
        <taxon>Dinosauria</taxon>
        <taxon>Saurischia</taxon>
        <taxon>Theropoda</taxon>
        <taxon>Coelurosauria</taxon>
        <taxon>Aves</taxon>
        <taxon>Neognathae</taxon>
        <taxon>Neoaves</taxon>
        <taxon>Telluraves</taxon>
        <taxon>Accipitrimorphae</taxon>
        <taxon>Accipitriformes</taxon>
        <taxon>Accipitridae</taxon>
        <taxon>Accipitrinae</taxon>
        <taxon>Haliaeetus</taxon>
    </lineage>
</organism>
<sequence>SLITVVSINKNIPYHSHGCLPLLPIIVSMDDVPLRTYVRTDGKDGIGMQQNIPSHQYLCST</sequence>
<proteinExistence type="predicted"/>